<dbReference type="Proteomes" id="UP001390339">
    <property type="component" value="Unassembled WGS sequence"/>
</dbReference>
<evidence type="ECO:0000313" key="2">
    <source>
        <dbReference type="Proteomes" id="UP001390339"/>
    </source>
</evidence>
<evidence type="ECO:0000313" key="1">
    <source>
        <dbReference type="EMBL" id="KAK8873383.1"/>
    </source>
</evidence>
<gene>
    <name evidence="1" type="ORF">PGQ11_003897</name>
</gene>
<dbReference type="InterPro" id="IPR038883">
    <property type="entry name" value="AN11006-like"/>
</dbReference>
<sequence length="247" mass="28261">MNATNNPKKPVGFLDLPREIRNMIITFCQYRELLVRPHEFEFEHGMETAGRPILLKRSNDPPLAISLLRTARLVHAEAASTLYGKNLFELPVDDATYRAFFEAIGPSNASLIARAYIRAPPHSGVCIDPKAPLFTTFEHCPHLRELTYRSLGYGDASPLATSWTGRQNFKLLFMYLKQMPSLEKITIQMTPAIHWVCVEKKKIKNPGEVVPTHLVCKVEQAGWVIKEFWYKPWLKGEWPQSRKVIGM</sequence>
<comment type="caution">
    <text evidence="1">The sequence shown here is derived from an EMBL/GenBank/DDBJ whole genome shotgun (WGS) entry which is preliminary data.</text>
</comment>
<name>A0ABR2J765_9PEZI</name>
<protein>
    <submittedName>
        <fullName evidence="1">Uncharacterized protein</fullName>
    </submittedName>
</protein>
<accession>A0ABR2J765</accession>
<organism evidence="1 2">
    <name type="scientific">Apiospora arundinis</name>
    <dbReference type="NCBI Taxonomy" id="335852"/>
    <lineage>
        <taxon>Eukaryota</taxon>
        <taxon>Fungi</taxon>
        <taxon>Dikarya</taxon>
        <taxon>Ascomycota</taxon>
        <taxon>Pezizomycotina</taxon>
        <taxon>Sordariomycetes</taxon>
        <taxon>Xylariomycetidae</taxon>
        <taxon>Amphisphaeriales</taxon>
        <taxon>Apiosporaceae</taxon>
        <taxon>Apiospora</taxon>
    </lineage>
</organism>
<dbReference type="PANTHER" id="PTHR42085:SF8">
    <property type="entry name" value="F-BOX DOMAIN-CONTAINING PROTEIN"/>
    <property type="match status" value="1"/>
</dbReference>
<dbReference type="EMBL" id="JAPCWZ010000003">
    <property type="protein sequence ID" value="KAK8873383.1"/>
    <property type="molecule type" value="Genomic_DNA"/>
</dbReference>
<reference evidence="1 2" key="1">
    <citation type="journal article" date="2024" name="IMA Fungus">
        <title>Apiospora arundinis, a panoply of carbohydrate-active enzymes and secondary metabolites.</title>
        <authorList>
            <person name="Sorensen T."/>
            <person name="Petersen C."/>
            <person name="Muurmann A.T."/>
            <person name="Christiansen J.V."/>
            <person name="Brundto M.L."/>
            <person name="Overgaard C.K."/>
            <person name="Boysen A.T."/>
            <person name="Wollenberg R.D."/>
            <person name="Larsen T.O."/>
            <person name="Sorensen J.L."/>
            <person name="Nielsen K.L."/>
            <person name="Sondergaard T.E."/>
        </authorList>
    </citation>
    <scope>NUCLEOTIDE SEQUENCE [LARGE SCALE GENOMIC DNA]</scope>
    <source>
        <strain evidence="1 2">AAU 773</strain>
    </source>
</reference>
<keyword evidence="2" id="KW-1185">Reference proteome</keyword>
<proteinExistence type="predicted"/>
<dbReference type="PANTHER" id="PTHR42085">
    <property type="entry name" value="F-BOX DOMAIN-CONTAINING PROTEIN"/>
    <property type="match status" value="1"/>
</dbReference>